<dbReference type="GO" id="GO:0008270">
    <property type="term" value="F:zinc ion binding"/>
    <property type="evidence" value="ECO:0007669"/>
    <property type="project" value="TreeGrafter"/>
</dbReference>
<dbReference type="AlphaFoldDB" id="E3HCW1"/>
<dbReference type="Pfam" id="PF02811">
    <property type="entry name" value="PHP"/>
    <property type="match status" value="1"/>
</dbReference>
<name>E3HCW1_ILYPC</name>
<dbReference type="KEGG" id="ipo:Ilyop_2255"/>
<evidence type="ECO:0000313" key="2">
    <source>
        <dbReference type="EMBL" id="ADO84017.1"/>
    </source>
</evidence>
<feature type="domain" description="Polymerase/histidinol phosphatase N-terminal" evidence="1">
    <location>
        <begin position="5"/>
        <end position="79"/>
    </location>
</feature>
<geneLocation type="plasmid" evidence="2 3">
    <name>pILYOP01</name>
</geneLocation>
<dbReference type="Proteomes" id="UP000006875">
    <property type="component" value="Plasmid pILYOP01"/>
</dbReference>
<dbReference type="EMBL" id="CP002282">
    <property type="protein sequence ID" value="ADO84017.1"/>
    <property type="molecule type" value="Genomic_DNA"/>
</dbReference>
<dbReference type="OrthoDB" id="9808747at2"/>
<dbReference type="InterPro" id="IPR004013">
    <property type="entry name" value="PHP_dom"/>
</dbReference>
<evidence type="ECO:0000259" key="1">
    <source>
        <dbReference type="SMART" id="SM00481"/>
    </source>
</evidence>
<dbReference type="CDD" id="cd07437">
    <property type="entry name" value="PHP_HisPPase_Ycdx_like"/>
    <property type="match status" value="1"/>
</dbReference>
<dbReference type="SMART" id="SM00481">
    <property type="entry name" value="POLIIIAc"/>
    <property type="match status" value="1"/>
</dbReference>
<keyword evidence="3" id="KW-1185">Reference proteome</keyword>
<dbReference type="RefSeq" id="WP_013388678.1">
    <property type="nucleotide sequence ID" value="NC_014633.1"/>
</dbReference>
<dbReference type="PANTHER" id="PTHR36928:SF1">
    <property type="entry name" value="PHOSPHATASE YCDX-RELATED"/>
    <property type="match status" value="1"/>
</dbReference>
<sequence length="249" mass="27949">MKYLIDLHTHTNVNPHAYSTLGENILEAKKKGMKVIAITNHGPALPDSPHWWSLRNLRALPNEIDGIRVLKGVEANVIDEDGSIDLNQYIYEIMDVILVGFHPVRGYPDGKDKEKNTRTMINLIKSQKADIIAHPGNPKFLMDYEKVIKTAKEYNVAIELNNSSFKGSREGSEENCKSIMSIAKKHGCYLSLGSDAHFSQSVGDLDIVGGLLEKIEYPKELILNSDTEILNSFLNLRKKLKPKEIPDNV</sequence>
<dbReference type="InterPro" id="IPR003141">
    <property type="entry name" value="Pol/His_phosphatase_N"/>
</dbReference>
<dbReference type="PANTHER" id="PTHR36928">
    <property type="entry name" value="PHOSPHATASE YCDX-RELATED"/>
    <property type="match status" value="1"/>
</dbReference>
<protein>
    <submittedName>
        <fullName evidence="2">PHP domain protein</fullName>
    </submittedName>
</protein>
<dbReference type="Gene3D" id="3.20.20.140">
    <property type="entry name" value="Metal-dependent hydrolases"/>
    <property type="match status" value="1"/>
</dbReference>
<proteinExistence type="predicted"/>
<accession>E3HCW1</accession>
<dbReference type="GO" id="GO:0071978">
    <property type="term" value="P:bacterial-type flagellum-dependent swarming motility"/>
    <property type="evidence" value="ECO:0007669"/>
    <property type="project" value="TreeGrafter"/>
</dbReference>
<dbReference type="NCBIfam" id="NF006702">
    <property type="entry name" value="PRK09248.1"/>
    <property type="match status" value="1"/>
</dbReference>
<dbReference type="InterPro" id="IPR050243">
    <property type="entry name" value="PHP_phosphatase"/>
</dbReference>
<dbReference type="SUPFAM" id="SSF89550">
    <property type="entry name" value="PHP domain-like"/>
    <property type="match status" value="1"/>
</dbReference>
<dbReference type="InterPro" id="IPR016195">
    <property type="entry name" value="Pol/histidinol_Pase-like"/>
</dbReference>
<keyword evidence="2" id="KW-0614">Plasmid</keyword>
<reference evidence="2 3" key="1">
    <citation type="journal article" date="2010" name="Stand. Genomic Sci.">
        <title>Complete genome sequence of Ilyobacter polytropus type strain (CuHbu1).</title>
        <authorList>
            <person name="Sikorski J."/>
            <person name="Chertkov O."/>
            <person name="Lapidus A."/>
            <person name="Nolan M."/>
            <person name="Lucas S."/>
            <person name="Del Rio T.G."/>
            <person name="Tice H."/>
            <person name="Cheng J.F."/>
            <person name="Tapia R."/>
            <person name="Han C."/>
            <person name="Goodwin L."/>
            <person name="Pitluck S."/>
            <person name="Liolios K."/>
            <person name="Ivanova N."/>
            <person name="Mavromatis K."/>
            <person name="Mikhailova N."/>
            <person name="Pati A."/>
            <person name="Chen A."/>
            <person name="Palaniappan K."/>
            <person name="Land M."/>
            <person name="Hauser L."/>
            <person name="Chang Y.J."/>
            <person name="Jeffries C.D."/>
            <person name="Brambilla E."/>
            <person name="Yasawong M."/>
            <person name="Rohde M."/>
            <person name="Pukall R."/>
            <person name="Spring S."/>
            <person name="Goker M."/>
            <person name="Woyke T."/>
            <person name="Bristow J."/>
            <person name="Eisen J.A."/>
            <person name="Markowitz V."/>
            <person name="Hugenholtz P."/>
            <person name="Kyrpides N.C."/>
            <person name="Klenk H.P."/>
        </authorList>
    </citation>
    <scope>NUCLEOTIDE SEQUENCE [LARGE SCALE GENOMIC DNA]</scope>
    <source>
        <strain evidence="3">ATCC 51220 / DSM 2926 / LMG 16218 / CuHBu1</strain>
        <plasmid evidence="3">pILYOP01</plasmid>
    </source>
</reference>
<organism evidence="2 3">
    <name type="scientific">Ilyobacter polytropus (strain ATCC 51220 / DSM 2926 / LMG 16218 / CuHBu1)</name>
    <dbReference type="NCBI Taxonomy" id="572544"/>
    <lineage>
        <taxon>Bacteria</taxon>
        <taxon>Fusobacteriati</taxon>
        <taxon>Fusobacteriota</taxon>
        <taxon>Fusobacteriia</taxon>
        <taxon>Fusobacteriales</taxon>
        <taxon>Fusobacteriaceae</taxon>
        <taxon>Ilyobacter</taxon>
    </lineage>
</organism>
<dbReference type="GO" id="GO:0042578">
    <property type="term" value="F:phosphoric ester hydrolase activity"/>
    <property type="evidence" value="ECO:0007669"/>
    <property type="project" value="TreeGrafter"/>
</dbReference>
<evidence type="ECO:0000313" key="3">
    <source>
        <dbReference type="Proteomes" id="UP000006875"/>
    </source>
</evidence>
<dbReference type="GO" id="GO:0005829">
    <property type="term" value="C:cytosol"/>
    <property type="evidence" value="ECO:0007669"/>
    <property type="project" value="TreeGrafter"/>
</dbReference>
<dbReference type="HOGENOM" id="CLU_061999_0_1_0"/>
<gene>
    <name evidence="2" type="ordered locus">Ilyop_2255</name>
</gene>